<dbReference type="Pfam" id="PF16462">
    <property type="entry name" value="Phage_TAC_14"/>
    <property type="match status" value="1"/>
</dbReference>
<dbReference type="EMBL" id="JBANEI010000009">
    <property type="protein sequence ID" value="MEI2682684.1"/>
    <property type="molecule type" value="Genomic_DNA"/>
</dbReference>
<accession>A0ABU8DGP3</accession>
<organism evidence="1 2">
    <name type="scientific">Erwinia aphidicola</name>
    <dbReference type="NCBI Taxonomy" id="68334"/>
    <lineage>
        <taxon>Bacteria</taxon>
        <taxon>Pseudomonadati</taxon>
        <taxon>Pseudomonadota</taxon>
        <taxon>Gammaproteobacteria</taxon>
        <taxon>Enterobacterales</taxon>
        <taxon>Erwiniaceae</taxon>
        <taxon>Erwinia</taxon>
    </lineage>
</organism>
<proteinExistence type="predicted"/>
<protein>
    <submittedName>
        <fullName evidence="1">Phage tail protein</fullName>
    </submittedName>
</protein>
<evidence type="ECO:0000313" key="1">
    <source>
        <dbReference type="EMBL" id="MEI2682684.1"/>
    </source>
</evidence>
<keyword evidence="2" id="KW-1185">Reference proteome</keyword>
<reference evidence="1 2" key="1">
    <citation type="submission" date="2024-02" db="EMBL/GenBank/DDBJ databases">
        <title>First report Erwinia aphidicola in onion in Chile.</title>
        <authorList>
            <person name="Valenzuela M."/>
            <person name="Pena M."/>
            <person name="Dutta B."/>
        </authorList>
    </citation>
    <scope>NUCLEOTIDE SEQUENCE [LARGE SCALE GENOMIC DNA]</scope>
    <source>
        <strain evidence="1 2">QCJ3A</strain>
    </source>
</reference>
<gene>
    <name evidence="1" type="ORF">V8N49_13590</name>
</gene>
<evidence type="ECO:0000313" key="2">
    <source>
        <dbReference type="Proteomes" id="UP001306592"/>
    </source>
</evidence>
<dbReference type="InterPro" id="IPR024410">
    <property type="entry name" value="Phage_TAC_12"/>
</dbReference>
<sequence length="123" mass="13366">MTENNDYDISSLKSALLKSGNTATETTLFGAKVFLRRKSAGELIDYEEALDKAYVEGDVRKSSELSVQLIIDCLANPDGSAISPEYLPTAAELINAHDNPALLEAIEKVKKHAIGKLEDAEKN</sequence>
<dbReference type="RefSeq" id="WP_187498106.1">
    <property type="nucleotide sequence ID" value="NZ_CAKKMT010000004.1"/>
</dbReference>
<comment type="caution">
    <text evidence="1">The sequence shown here is derived from an EMBL/GenBank/DDBJ whole genome shotgun (WGS) entry which is preliminary data.</text>
</comment>
<dbReference type="Proteomes" id="UP001306592">
    <property type="component" value="Unassembled WGS sequence"/>
</dbReference>
<name>A0ABU8DGP3_ERWAP</name>